<dbReference type="EMBL" id="CADIKF010000006">
    <property type="protein sequence ID" value="CAB3751215.1"/>
    <property type="molecule type" value="Genomic_DNA"/>
</dbReference>
<evidence type="ECO:0000313" key="1">
    <source>
        <dbReference type="EMBL" id="CAB3751215.1"/>
    </source>
</evidence>
<keyword evidence="2" id="KW-1185">Reference proteome</keyword>
<gene>
    <name evidence="1" type="ORF">LMG29739_01254</name>
</gene>
<proteinExistence type="predicted"/>
<name>A0A6J5DE07_9BURK</name>
<dbReference type="Proteomes" id="UP000494329">
    <property type="component" value="Unassembled WGS sequence"/>
</dbReference>
<accession>A0A6J5DE07</accession>
<evidence type="ECO:0000313" key="2">
    <source>
        <dbReference type="Proteomes" id="UP000494329"/>
    </source>
</evidence>
<protein>
    <submittedName>
        <fullName evidence="1">Uncharacterized protein</fullName>
    </submittedName>
</protein>
<dbReference type="RefSeq" id="WP_175109959.1">
    <property type="nucleotide sequence ID" value="NZ_CADIKF010000006.1"/>
</dbReference>
<sequence length="94" mass="10222">MEHADFVAALRQLAAAAEMLATNGPENMREDAFECHAFFRRFEQPGVGIERGNATSDDALFVQTAHAALTMAGRNEYAASRALLQQAQSLLLTP</sequence>
<reference evidence="1 2" key="1">
    <citation type="submission" date="2020-04" db="EMBL/GenBank/DDBJ databases">
        <authorList>
            <person name="De Canck E."/>
        </authorList>
    </citation>
    <scope>NUCLEOTIDE SEQUENCE [LARGE SCALE GENOMIC DNA]</scope>
    <source>
        <strain evidence="1 2">LMG 29739</strain>
    </source>
</reference>
<organism evidence="1 2">
    <name type="scientific">Paraburkholderia solisilvae</name>
    <dbReference type="NCBI Taxonomy" id="624376"/>
    <lineage>
        <taxon>Bacteria</taxon>
        <taxon>Pseudomonadati</taxon>
        <taxon>Pseudomonadota</taxon>
        <taxon>Betaproteobacteria</taxon>
        <taxon>Burkholderiales</taxon>
        <taxon>Burkholderiaceae</taxon>
        <taxon>Paraburkholderia</taxon>
    </lineage>
</organism>
<dbReference type="AlphaFoldDB" id="A0A6J5DE07"/>